<dbReference type="Proteomes" id="UP001060330">
    <property type="component" value="Chromosome"/>
</dbReference>
<dbReference type="CDD" id="cd18011">
    <property type="entry name" value="DEXDc_RapA"/>
    <property type="match status" value="1"/>
</dbReference>
<evidence type="ECO:0000256" key="3">
    <source>
        <dbReference type="ARBA" id="ARBA00022806"/>
    </source>
</evidence>
<dbReference type="InterPro" id="IPR000330">
    <property type="entry name" value="SNF2_N"/>
</dbReference>
<dbReference type="InterPro" id="IPR057342">
    <property type="entry name" value="DEXDc_RapA"/>
</dbReference>
<accession>A0A5C6JKQ0</accession>
<dbReference type="Pfam" id="PF00176">
    <property type="entry name" value="SNF2-rel_dom"/>
    <property type="match status" value="1"/>
</dbReference>
<reference evidence="8 11" key="1">
    <citation type="submission" date="2019-07" db="EMBL/GenBank/DDBJ databases">
        <title>Genome Sequencing of Bacteroides fragilis.</title>
        <authorList>
            <person name="Pinto K.M."/>
            <person name="Ruoff K.L."/>
            <person name="Price C.E."/>
            <person name="Valls R.A."/>
            <person name="O'Toole G.A."/>
        </authorList>
    </citation>
    <scope>NUCLEOTIDE SEQUENCE [LARGE SCALE GENOMIC DNA]</scope>
    <source>
        <strain evidence="8 11">AD135F_3B</strain>
    </source>
</reference>
<evidence type="ECO:0000256" key="2">
    <source>
        <dbReference type="ARBA" id="ARBA00022801"/>
    </source>
</evidence>
<keyword evidence="2" id="KW-0378">Hydrolase</keyword>
<dbReference type="EMBL" id="VOHT01000005">
    <property type="protein sequence ID" value="TWV48358.1"/>
    <property type="molecule type" value="Genomic_DNA"/>
</dbReference>
<evidence type="ECO:0000256" key="4">
    <source>
        <dbReference type="ARBA" id="ARBA00022840"/>
    </source>
</evidence>
<organism evidence="8 11">
    <name type="scientific">Bacteroides fragilis</name>
    <dbReference type="NCBI Taxonomy" id="817"/>
    <lineage>
        <taxon>Bacteria</taxon>
        <taxon>Pseudomonadati</taxon>
        <taxon>Bacteroidota</taxon>
        <taxon>Bacteroidia</taxon>
        <taxon>Bacteroidales</taxon>
        <taxon>Bacteroidaceae</taxon>
        <taxon>Bacteroides</taxon>
    </lineage>
</organism>
<evidence type="ECO:0000313" key="10">
    <source>
        <dbReference type="Proteomes" id="UP000315444"/>
    </source>
</evidence>
<dbReference type="CDD" id="cd18793">
    <property type="entry name" value="SF2_C_SNF"/>
    <property type="match status" value="1"/>
</dbReference>
<evidence type="ECO:0000259" key="6">
    <source>
        <dbReference type="PROSITE" id="PS51194"/>
    </source>
</evidence>
<dbReference type="EMBL" id="CP103216">
    <property type="protein sequence ID" value="UVR54911.1"/>
    <property type="molecule type" value="Genomic_DNA"/>
</dbReference>
<proteinExistence type="predicted"/>
<dbReference type="PANTHER" id="PTHR45766">
    <property type="entry name" value="DNA ANNEALING HELICASE AND ENDONUCLEASE ZRANB3 FAMILY MEMBER"/>
    <property type="match status" value="1"/>
</dbReference>
<evidence type="ECO:0000313" key="11">
    <source>
        <dbReference type="Proteomes" id="UP000319026"/>
    </source>
</evidence>
<dbReference type="RefSeq" id="WP_008659858.1">
    <property type="nucleotide sequence ID" value="NZ_CABKOU010000002.1"/>
</dbReference>
<keyword evidence="3 8" id="KW-0347">Helicase</keyword>
<dbReference type="SUPFAM" id="SSF52540">
    <property type="entry name" value="P-loop containing nucleoside triphosphate hydrolases"/>
    <property type="match status" value="1"/>
</dbReference>
<dbReference type="Proteomes" id="UP000315444">
    <property type="component" value="Unassembled WGS sequence"/>
</dbReference>
<dbReference type="InterPro" id="IPR049730">
    <property type="entry name" value="SNF2/RAD54-like_C"/>
</dbReference>
<protein>
    <submittedName>
        <fullName evidence="8 9">Helicase</fullName>
    </submittedName>
</protein>
<gene>
    <name evidence="8" type="ORF">FSA03_13175</name>
    <name evidence="7" type="ORF">FSA06_12850</name>
    <name evidence="9" type="ORF">NXX45_14310</name>
</gene>
<keyword evidence="4" id="KW-0067">ATP-binding</keyword>
<keyword evidence="1" id="KW-0547">Nucleotide-binding</keyword>
<evidence type="ECO:0000256" key="1">
    <source>
        <dbReference type="ARBA" id="ARBA00022741"/>
    </source>
</evidence>
<dbReference type="Gene3D" id="3.40.50.300">
    <property type="entry name" value="P-loop containing nucleotide triphosphate hydrolases"/>
    <property type="match status" value="1"/>
</dbReference>
<dbReference type="AlphaFoldDB" id="A0A5C6JKQ0"/>
<feature type="domain" description="Helicase C-terminal" evidence="6">
    <location>
        <begin position="495"/>
        <end position="641"/>
    </location>
</feature>
<sequence length="974" mass="111565">MTESITNQDIKPGMLVYFRHRQWVVLPSNDKDIVQLKPIGGSDAEATAVYRPLQLPSDSMYKAEFQYPEKKDLADFQSAKILYNAAKLSFRNACGPFRCMGKLSFRPRSYQVVPLVMALKQKVVRLLIADDVGVGKTIEALMILKELIERGEIERFTIICLPHLCEQWQKELKDKLDIDAEIIRSSTIASLERKLQGDISVFKHYPYQVISIDYIKLKDKLGRREMFMNDCPELVIVDEVHTCARPAGKGDQLRYDLLKEVSSRPDRHIVLLTATPHSGKDEEFQSLIGLLNPEFAEYNISGMDENKRKKLARHFVQRKRENLKRWRKHSEEQNPFPERDSKEIRYSLSEEYLSLYNGILDFARGLSTQTGKKIKNTSPIKYWAALALLRGAMSSPAAGLSMLKNRKNKLSEEIQEDEEDFYFRSTLFDKELNRDDSLTTNAINEYEVQEKNDDFLEILTQRAEELCNYPSDNKLSKAISVLSDWTKGVQEIVDGVKQKVVYHPIVFCKYIQTAKYIGEKLKDYFGNKVQVVVATSELADEQRRDLIDSIHPDKPRILVATDCLSEGINLQELFNAVLHYDLPWNPNRIEQRDGRVDRFGQESPRIKTFILLGENNDVDKIVWDVLIKKIYEIRNSIGVNISIGDDDSSVMEGLIKKLITGEEEASNKQLSLFADDHITNVIEQMRRKAENIRSIFAHEAVSAEEIENELKEVDDAIGDISSVESFVTSSIIALRGTCTPIYARKTNREDGIQSYKQGYRIDLTNLPTHLQSMLPKNGKNITICFESPTPAGLVYVGRNHKFVEQLCQFMLSLAIDMNKNSAYPRVARSAVVLTQKVKTRTTLIQFRVRNVIREIGSKREVIAEEVFLWGYEGSHADSRILSEDESKQLLFEVESEENMSQESQENEFDYEQQRFSSKAEAFKEVAQQRADHLVEAHGRFRSLVGGKSYETVIPVLPPDILGVYIFKPVATPLF</sequence>
<dbReference type="InterPro" id="IPR001650">
    <property type="entry name" value="Helicase_C-like"/>
</dbReference>
<name>A0A5C6JKQ0_BACFG</name>
<dbReference type="Pfam" id="PF00271">
    <property type="entry name" value="Helicase_C"/>
    <property type="match status" value="1"/>
</dbReference>
<dbReference type="InterPro" id="IPR027417">
    <property type="entry name" value="P-loop_NTPase"/>
</dbReference>
<dbReference type="PROSITE" id="PS51194">
    <property type="entry name" value="HELICASE_CTER"/>
    <property type="match status" value="1"/>
</dbReference>
<feature type="domain" description="Helicase ATP-binding" evidence="5">
    <location>
        <begin position="117"/>
        <end position="294"/>
    </location>
</feature>
<evidence type="ECO:0000259" key="5">
    <source>
        <dbReference type="PROSITE" id="PS51192"/>
    </source>
</evidence>
<evidence type="ECO:0000313" key="9">
    <source>
        <dbReference type="EMBL" id="UVR54911.1"/>
    </source>
</evidence>
<evidence type="ECO:0000313" key="7">
    <source>
        <dbReference type="EMBL" id="TWV41030.1"/>
    </source>
</evidence>
<dbReference type="Gene3D" id="3.40.50.10810">
    <property type="entry name" value="Tandem AAA-ATPase domain"/>
    <property type="match status" value="1"/>
</dbReference>
<dbReference type="Proteomes" id="UP000319026">
    <property type="component" value="Unassembled WGS sequence"/>
</dbReference>
<dbReference type="EMBL" id="VOHV01000005">
    <property type="protein sequence ID" value="TWV41030.1"/>
    <property type="molecule type" value="Genomic_DNA"/>
</dbReference>
<dbReference type="PANTHER" id="PTHR45766:SF6">
    <property type="entry name" value="SWI_SNF-RELATED MATRIX-ASSOCIATED ACTIN-DEPENDENT REGULATOR OF CHROMATIN SUBFAMILY A-LIKE PROTEIN 1"/>
    <property type="match status" value="1"/>
</dbReference>
<dbReference type="SMART" id="SM00490">
    <property type="entry name" value="HELICc"/>
    <property type="match status" value="1"/>
</dbReference>
<reference evidence="7 10" key="2">
    <citation type="submission" date="2019-07" db="EMBL/GenBank/DDBJ databases">
        <title>Genome sequencing of Bacteroides fragilis.</title>
        <authorList>
            <person name="Galasyn E.V."/>
            <person name="Ruoff K.L."/>
            <person name="Price C.E."/>
            <person name="Valls R.A."/>
            <person name="O'Toole G.A."/>
        </authorList>
    </citation>
    <scope>NUCLEOTIDE SEQUENCE [LARGE SCALE GENOMIC DNA]</scope>
    <source>
        <strain evidence="7 10">AD135F_1B</strain>
    </source>
</reference>
<dbReference type="SMART" id="SM00487">
    <property type="entry name" value="DEXDc"/>
    <property type="match status" value="1"/>
</dbReference>
<dbReference type="InterPro" id="IPR038718">
    <property type="entry name" value="SNF2-like_sf"/>
</dbReference>
<evidence type="ECO:0000313" key="8">
    <source>
        <dbReference type="EMBL" id="TWV48358.1"/>
    </source>
</evidence>
<dbReference type="PROSITE" id="PS51192">
    <property type="entry name" value="HELICASE_ATP_BIND_1"/>
    <property type="match status" value="1"/>
</dbReference>
<reference evidence="9" key="3">
    <citation type="submission" date="2022-08" db="EMBL/GenBank/DDBJ databases">
        <title>Genome Sequencing of Bacteroides fragilis Group Isolates with Nanopore Technology.</title>
        <authorList>
            <person name="Tisza M.J."/>
            <person name="Smith D."/>
            <person name="Dekker J.P."/>
        </authorList>
    </citation>
    <scope>NUCLEOTIDE SEQUENCE</scope>
    <source>
        <strain evidence="9">BFG-70</strain>
    </source>
</reference>
<dbReference type="GO" id="GO:0016787">
    <property type="term" value="F:hydrolase activity"/>
    <property type="evidence" value="ECO:0007669"/>
    <property type="project" value="UniProtKB-KW"/>
</dbReference>
<dbReference type="InterPro" id="IPR014001">
    <property type="entry name" value="Helicase_ATP-bd"/>
</dbReference>
<dbReference type="GO" id="GO:0005524">
    <property type="term" value="F:ATP binding"/>
    <property type="evidence" value="ECO:0007669"/>
    <property type="project" value="UniProtKB-KW"/>
</dbReference>
<dbReference type="GO" id="GO:0004386">
    <property type="term" value="F:helicase activity"/>
    <property type="evidence" value="ECO:0007669"/>
    <property type="project" value="UniProtKB-KW"/>
</dbReference>